<keyword evidence="2" id="KW-1185">Reference proteome</keyword>
<protein>
    <submittedName>
        <fullName evidence="1">Uncharacterized protein</fullName>
    </submittedName>
</protein>
<proteinExistence type="predicted"/>
<dbReference type="Proteomes" id="UP000887013">
    <property type="component" value="Unassembled WGS sequence"/>
</dbReference>
<gene>
    <name evidence="1" type="ORF">NPIL_266181</name>
</gene>
<organism evidence="1 2">
    <name type="scientific">Nephila pilipes</name>
    <name type="common">Giant wood spider</name>
    <name type="synonym">Nephila maculata</name>
    <dbReference type="NCBI Taxonomy" id="299642"/>
    <lineage>
        <taxon>Eukaryota</taxon>
        <taxon>Metazoa</taxon>
        <taxon>Ecdysozoa</taxon>
        <taxon>Arthropoda</taxon>
        <taxon>Chelicerata</taxon>
        <taxon>Arachnida</taxon>
        <taxon>Araneae</taxon>
        <taxon>Araneomorphae</taxon>
        <taxon>Entelegynae</taxon>
        <taxon>Araneoidea</taxon>
        <taxon>Nephilidae</taxon>
        <taxon>Nephila</taxon>
    </lineage>
</organism>
<name>A0A8X6PCI4_NEPPI</name>
<sequence length="114" mass="13526">MHKRTNKFNWHLDFPQPSDYLRTLDGNKACGLYLLFYERGRLENFNINNGCQEEEYLASKLSCKIDTFFLLKCRPFTETQLATLLNKRCNNNQTKRTESPFLRRVIGKQNVNED</sequence>
<reference evidence="1" key="1">
    <citation type="submission" date="2020-08" db="EMBL/GenBank/DDBJ databases">
        <title>Multicomponent nature underlies the extraordinary mechanical properties of spider dragline silk.</title>
        <authorList>
            <person name="Kono N."/>
            <person name="Nakamura H."/>
            <person name="Mori M."/>
            <person name="Yoshida Y."/>
            <person name="Ohtoshi R."/>
            <person name="Malay A.D."/>
            <person name="Moran D.A.P."/>
            <person name="Tomita M."/>
            <person name="Numata K."/>
            <person name="Arakawa K."/>
        </authorList>
    </citation>
    <scope>NUCLEOTIDE SEQUENCE</scope>
</reference>
<dbReference type="AlphaFoldDB" id="A0A8X6PCI4"/>
<evidence type="ECO:0000313" key="1">
    <source>
        <dbReference type="EMBL" id="GFT63841.1"/>
    </source>
</evidence>
<evidence type="ECO:0000313" key="2">
    <source>
        <dbReference type="Proteomes" id="UP000887013"/>
    </source>
</evidence>
<comment type="caution">
    <text evidence="1">The sequence shown here is derived from an EMBL/GenBank/DDBJ whole genome shotgun (WGS) entry which is preliminary data.</text>
</comment>
<dbReference type="EMBL" id="BMAW01019534">
    <property type="protein sequence ID" value="GFT63841.1"/>
    <property type="molecule type" value="Genomic_DNA"/>
</dbReference>
<accession>A0A8X6PCI4</accession>